<dbReference type="EMBL" id="CP070393">
    <property type="protein sequence ID" value="QRZ99429.1"/>
    <property type="molecule type" value="Genomic_DNA"/>
</dbReference>
<reference evidence="1" key="1">
    <citation type="submission" date="2021-02" db="EMBL/GenBank/DDBJ databases">
        <title>Co-localization of colistin and carbapenem -resistance genes on a novel transferable IncHI2 plasmid in Escherichia coli from chicken-origin.</title>
        <authorList>
            <person name="Hoffmann M."/>
            <person name="Balkey M."/>
            <person name="Ronco T."/>
            <person name="Hendriksen R.S."/>
        </authorList>
    </citation>
    <scope>NUCLEOTIDE SEQUENCE</scope>
    <source>
        <strain evidence="1">CFSAN083829</strain>
    </source>
</reference>
<accession>A0A895P2U1</accession>
<evidence type="ECO:0000313" key="1">
    <source>
        <dbReference type="EMBL" id="QRZ99429.1"/>
    </source>
</evidence>
<dbReference type="RefSeq" id="WP_072668281.1">
    <property type="nucleotide sequence ID" value="NZ_JAFCXW010000012.1"/>
</dbReference>
<dbReference type="Proteomes" id="UP000663166">
    <property type="component" value="Chromosome"/>
</dbReference>
<organism evidence="1 2">
    <name type="scientific">Escherichia coli</name>
    <dbReference type="NCBI Taxonomy" id="562"/>
    <lineage>
        <taxon>Bacteria</taxon>
        <taxon>Pseudomonadati</taxon>
        <taxon>Pseudomonadota</taxon>
        <taxon>Gammaproteobacteria</taxon>
        <taxon>Enterobacterales</taxon>
        <taxon>Enterobacteriaceae</taxon>
        <taxon>Escherichia</taxon>
    </lineage>
</organism>
<evidence type="ECO:0000313" key="2">
    <source>
        <dbReference type="Proteomes" id="UP000663166"/>
    </source>
</evidence>
<proteinExistence type="predicted"/>
<gene>
    <name evidence="1" type="ORF">JNP96_10960</name>
</gene>
<protein>
    <submittedName>
        <fullName evidence="1">Uncharacterized protein</fullName>
    </submittedName>
</protein>
<dbReference type="AlphaFoldDB" id="A0A895P2U1"/>
<sequence>MSEITSAPAVMAALVSALVTVLLFFIKGVCTPLWNKYFIVYKIKVEHSYEQKKKIKEAISKYKMPLLDSAESLNHRLWNFSGNCTKGWHNFKNNESIGDKYYLQTFCYRFLAFYAWCIKFERELIYLDVTLSEKNDLYFVKYIKTMQNIFCDASMLSGTGYDNEHAVDHFFKDDLISIVEKMITPTGVITYSEFKSKSESELDYTQVCKYISTIMSDKSCNKWHLINCFHFILMAFLSKYGYDYQRTGLFKLYKLRCSEPQNKLISNFERLVFNARLNKCREIKKAITILECKSNIANLCNSLKLIKEN</sequence>
<name>A0A895P2U1_ECOLX</name>